<dbReference type="Proteomes" id="UP000017246">
    <property type="component" value="Unassembled WGS sequence"/>
</dbReference>
<proteinExistence type="predicted"/>
<protein>
    <submittedName>
        <fullName evidence="1">Transporter</fullName>
    </submittedName>
</protein>
<organism evidence="1 2">
    <name type="scientific">Echinococcus multilocularis</name>
    <name type="common">Fox tapeworm</name>
    <dbReference type="NCBI Taxonomy" id="6211"/>
    <lineage>
        <taxon>Eukaryota</taxon>
        <taxon>Metazoa</taxon>
        <taxon>Spiralia</taxon>
        <taxon>Lophotrochozoa</taxon>
        <taxon>Platyhelminthes</taxon>
        <taxon>Cestoda</taxon>
        <taxon>Eucestoda</taxon>
        <taxon>Cyclophyllidea</taxon>
        <taxon>Taeniidae</taxon>
        <taxon>Echinococcus</taxon>
    </lineage>
</organism>
<dbReference type="AlphaFoldDB" id="A0A0S4MPZ0"/>
<dbReference type="EMBL" id="LN902847">
    <property type="protein sequence ID" value="CUT99735.1"/>
    <property type="molecule type" value="Genomic_DNA"/>
</dbReference>
<evidence type="ECO:0000313" key="2">
    <source>
        <dbReference type="Proteomes" id="UP000017246"/>
    </source>
</evidence>
<name>A0A0S4MPZ0_ECHMU</name>
<reference evidence="1" key="2">
    <citation type="submission" date="2015-11" db="EMBL/GenBank/DDBJ databases">
        <authorList>
            <person name="Zhang Y."/>
            <person name="Guo Z."/>
        </authorList>
    </citation>
    <scope>NUCLEOTIDE SEQUENCE</scope>
</reference>
<accession>A0A0S4MPZ0</accession>
<keyword evidence="2" id="KW-1185">Reference proteome</keyword>
<evidence type="ECO:0000313" key="1">
    <source>
        <dbReference type="EMBL" id="CUT99735.1"/>
    </source>
</evidence>
<sequence length="108" mass="12474">MRVQYKRKDLDHLKRLCVLRFSILHSFLTNPAYYGVESWGLTKPTPELSLLGANQHFFNPPWQIIVSTLLMLLGITFEPNSTLVLSPTMVHSDPIPTGKFLFQRQDFL</sequence>
<reference evidence="1" key="1">
    <citation type="journal article" date="2013" name="Nature">
        <title>The genomes of four tapeworm species reveal adaptations to parasitism.</title>
        <authorList>
            <person name="Tsai I.J."/>
            <person name="Zarowiecki M."/>
            <person name="Holroyd N."/>
            <person name="Garciarrubio A."/>
            <person name="Sanchez-Flores A."/>
            <person name="Brooks K.L."/>
            <person name="Tracey A."/>
            <person name="Bobes R.J."/>
            <person name="Fragoso G."/>
            <person name="Sciutto E."/>
            <person name="Aslett M."/>
            <person name="Beasley H."/>
            <person name="Bennett H.M."/>
            <person name="Cai J."/>
            <person name="Camicia F."/>
            <person name="Clark R."/>
            <person name="Cucher M."/>
            <person name="De Silva N."/>
            <person name="Day T.A."/>
            <person name="Deplazes P."/>
            <person name="Estrada K."/>
            <person name="Fernandez C."/>
            <person name="Holland P.W."/>
            <person name="Hou J."/>
            <person name="Hu S."/>
            <person name="Huckvale T."/>
            <person name="Hung S.S."/>
            <person name="Kamenetzky L."/>
            <person name="Keane J.A."/>
            <person name="Kiss F."/>
            <person name="Koziol U."/>
            <person name="Lambert O."/>
            <person name="Liu K."/>
            <person name="Luo X."/>
            <person name="Luo Y."/>
            <person name="Macchiaroli N."/>
            <person name="Nichol S."/>
            <person name="Paps J."/>
            <person name="Parkinson J."/>
            <person name="Pouchkina-Stantcheva N."/>
            <person name="Riddiford N."/>
            <person name="Rosenzvit M."/>
            <person name="Salinas G."/>
            <person name="Wasmuth J.D."/>
            <person name="Zamanian M."/>
            <person name="Zheng Y."/>
            <person name="Cai X."/>
            <person name="Soberon X."/>
            <person name="Olson P.D."/>
            <person name="Laclette J.P."/>
            <person name="Brehm K."/>
            <person name="Berriman M."/>
            <person name="Garciarrubio A."/>
            <person name="Bobes R.J."/>
            <person name="Fragoso G."/>
            <person name="Sanchez-Flores A."/>
            <person name="Estrada K."/>
            <person name="Cevallos M.A."/>
            <person name="Morett E."/>
            <person name="Gonzalez V."/>
            <person name="Portillo T."/>
            <person name="Ochoa-Leyva A."/>
            <person name="Jose M.V."/>
            <person name="Sciutto E."/>
            <person name="Landa A."/>
            <person name="Jimenez L."/>
            <person name="Valdes V."/>
            <person name="Carrero J.C."/>
            <person name="Larralde C."/>
            <person name="Morales-Montor J."/>
            <person name="Limon-Lason J."/>
            <person name="Soberon X."/>
            <person name="Laclette J.P."/>
        </authorList>
    </citation>
    <scope>NUCLEOTIDE SEQUENCE [LARGE SCALE GENOMIC DNA]</scope>
</reference>